<dbReference type="SMART" id="SM00228">
    <property type="entry name" value="PDZ"/>
    <property type="match status" value="1"/>
</dbReference>
<dbReference type="InterPro" id="IPR009003">
    <property type="entry name" value="Peptidase_S1_PA"/>
</dbReference>
<keyword evidence="2" id="KW-0378">Hydrolase</keyword>
<dbReference type="PANTHER" id="PTHR43343">
    <property type="entry name" value="PEPTIDASE S12"/>
    <property type="match status" value="1"/>
</dbReference>
<dbReference type="EMBL" id="ADKM02000094">
    <property type="protein sequence ID" value="EGC02427.1"/>
    <property type="molecule type" value="Genomic_DNA"/>
</dbReference>
<comment type="caution">
    <text evidence="6">The sequence shown here is derived from an EMBL/GenBank/DDBJ whole genome shotgun (WGS) entry which is preliminary data.</text>
</comment>
<proteinExistence type="predicted"/>
<organism evidence="6 7">
    <name type="scientific">Ruminococcus albus 8</name>
    <dbReference type="NCBI Taxonomy" id="246199"/>
    <lineage>
        <taxon>Bacteria</taxon>
        <taxon>Bacillati</taxon>
        <taxon>Bacillota</taxon>
        <taxon>Clostridia</taxon>
        <taxon>Eubacteriales</taxon>
        <taxon>Oscillospiraceae</taxon>
        <taxon>Ruminococcus</taxon>
    </lineage>
</organism>
<evidence type="ECO:0000313" key="7">
    <source>
        <dbReference type="Proteomes" id="UP000004259"/>
    </source>
</evidence>
<name>E9SE73_RUMAL</name>
<keyword evidence="4" id="KW-0812">Transmembrane</keyword>
<dbReference type="SUPFAM" id="SSF50156">
    <property type="entry name" value="PDZ domain-like"/>
    <property type="match status" value="1"/>
</dbReference>
<dbReference type="GO" id="GO:0006508">
    <property type="term" value="P:proteolysis"/>
    <property type="evidence" value="ECO:0007669"/>
    <property type="project" value="UniProtKB-KW"/>
</dbReference>
<dbReference type="Gene3D" id="2.30.42.10">
    <property type="match status" value="1"/>
</dbReference>
<dbReference type="STRING" id="246199.CUS_5229"/>
<evidence type="ECO:0000259" key="5">
    <source>
        <dbReference type="PROSITE" id="PS50106"/>
    </source>
</evidence>
<reference evidence="6 7" key="1">
    <citation type="submission" date="2011-02" db="EMBL/GenBank/DDBJ databases">
        <authorList>
            <person name="Nelson K.E."/>
            <person name="Sutton G."/>
            <person name="Torralba M."/>
            <person name="Durkin S."/>
            <person name="Harkins D."/>
            <person name="Montgomery R."/>
            <person name="Ziemer C."/>
            <person name="Klaassens E."/>
            <person name="Ocuiv P."/>
            <person name="Morrison M."/>
        </authorList>
    </citation>
    <scope>NUCLEOTIDE SEQUENCE [LARGE SCALE GENOMIC DNA]</scope>
    <source>
        <strain evidence="6 7">8</strain>
    </source>
</reference>
<dbReference type="PRINTS" id="PR00834">
    <property type="entry name" value="PROTEASES2C"/>
</dbReference>
<evidence type="ECO:0000256" key="1">
    <source>
        <dbReference type="ARBA" id="ARBA00022670"/>
    </source>
</evidence>
<dbReference type="PROSITE" id="PS50106">
    <property type="entry name" value="PDZ"/>
    <property type="match status" value="1"/>
</dbReference>
<dbReference type="PANTHER" id="PTHR43343:SF3">
    <property type="entry name" value="PROTEASE DO-LIKE 8, CHLOROPLASTIC"/>
    <property type="match status" value="1"/>
</dbReference>
<dbReference type="Proteomes" id="UP000004259">
    <property type="component" value="Unassembled WGS sequence"/>
</dbReference>
<protein>
    <submittedName>
        <fullName evidence="6">Serine protease Do-like protein</fullName>
    </submittedName>
</protein>
<feature type="compositionally biased region" description="Basic and acidic residues" evidence="3">
    <location>
        <begin position="94"/>
        <end position="104"/>
    </location>
</feature>
<evidence type="ECO:0000256" key="3">
    <source>
        <dbReference type="SAM" id="MobiDB-lite"/>
    </source>
</evidence>
<evidence type="ECO:0000256" key="4">
    <source>
        <dbReference type="SAM" id="Phobius"/>
    </source>
</evidence>
<feature type="transmembrane region" description="Helical" evidence="4">
    <location>
        <begin position="66"/>
        <end position="87"/>
    </location>
</feature>
<feature type="region of interest" description="Disordered" evidence="3">
    <location>
        <begin position="444"/>
        <end position="463"/>
    </location>
</feature>
<evidence type="ECO:0000313" key="6">
    <source>
        <dbReference type="EMBL" id="EGC02427.1"/>
    </source>
</evidence>
<keyword evidence="4" id="KW-0472">Membrane</keyword>
<dbReference type="GO" id="GO:0004252">
    <property type="term" value="F:serine-type endopeptidase activity"/>
    <property type="evidence" value="ECO:0007669"/>
    <property type="project" value="InterPro"/>
</dbReference>
<evidence type="ECO:0000256" key="2">
    <source>
        <dbReference type="ARBA" id="ARBA00022801"/>
    </source>
</evidence>
<keyword evidence="4" id="KW-1133">Transmembrane helix</keyword>
<dbReference type="RefSeq" id="WP_002850915.1">
    <property type="nucleotide sequence ID" value="NZ_ADKM02000094.1"/>
</dbReference>
<sequence>MNDYNGGYRPYNNGQSPYNTQEQPYINREQPYVNREYEQGYYNPQGVTNEYSYQPHAKKSSAGKKILTAFLAVLGVAAIGVTSIVGYKLVTGKNDPEPAGRQDKSANGVVKTDDDSSKVENAIDRSNLPTLEQLAAPADAMPIPDIIEKMSPSVVGISCITNKGIATGSGIVLSEDGYIITNAHVIKDAQSISVVLPPYYGEEGDTQDQLTFTATNVGKDTQTDLAVLKIEYDGLQKAEIGKSADVQVGELAIVIGNPLGLDLANTATSGIISAKDRTITVEDITMKVFQTDASINGGNSGGALINAYGQVVGITSAKVASAEVEGLGFAIPIDDALPIVSDLMAYGYVTGRPSLGITGADVTAAYSSYYGIPQGFLVRTVTPDSGAEKAGIQENDIIIAIDDTIVNGIVQLNAVKNEHAPGDTVTLTVYRNRKKLDVEVVLDESTGETVSQEEQPAEDNGYDRYNDYDYYYDPFNFFGGF</sequence>
<dbReference type="InterPro" id="IPR036034">
    <property type="entry name" value="PDZ_sf"/>
</dbReference>
<dbReference type="InterPro" id="IPR051201">
    <property type="entry name" value="Chloro_Bact_Ser_Proteases"/>
</dbReference>
<feature type="region of interest" description="Disordered" evidence="3">
    <location>
        <begin position="92"/>
        <end position="118"/>
    </location>
</feature>
<dbReference type="InterPro" id="IPR001940">
    <property type="entry name" value="Peptidase_S1C"/>
</dbReference>
<dbReference type="InterPro" id="IPR001478">
    <property type="entry name" value="PDZ"/>
</dbReference>
<dbReference type="SUPFAM" id="SSF50494">
    <property type="entry name" value="Trypsin-like serine proteases"/>
    <property type="match status" value="1"/>
</dbReference>
<keyword evidence="1 6" id="KW-0645">Protease</keyword>
<feature type="domain" description="PDZ" evidence="5">
    <location>
        <begin position="356"/>
        <end position="433"/>
    </location>
</feature>
<dbReference type="Pfam" id="PF13365">
    <property type="entry name" value="Trypsin_2"/>
    <property type="match status" value="1"/>
</dbReference>
<feature type="compositionally biased region" description="Polar residues" evidence="3">
    <location>
        <begin position="12"/>
        <end position="24"/>
    </location>
</feature>
<dbReference type="OrthoDB" id="9758917at2"/>
<keyword evidence="7" id="KW-1185">Reference proteome</keyword>
<accession>E9SE73</accession>
<dbReference type="AlphaFoldDB" id="E9SE73"/>
<dbReference type="eggNOG" id="COG0265">
    <property type="taxonomic scope" value="Bacteria"/>
</dbReference>
<gene>
    <name evidence="6" type="ORF">CUS_5229</name>
</gene>
<dbReference type="Gene3D" id="2.40.10.120">
    <property type="match status" value="1"/>
</dbReference>
<feature type="region of interest" description="Disordered" evidence="3">
    <location>
        <begin position="1"/>
        <end position="24"/>
    </location>
</feature>
<dbReference type="Pfam" id="PF13180">
    <property type="entry name" value="PDZ_2"/>
    <property type="match status" value="1"/>
</dbReference>